<proteinExistence type="predicted"/>
<reference evidence="1 2" key="1">
    <citation type="submission" date="2015-06" db="EMBL/GenBank/DDBJ databases">
        <title>Draft genome of the moderately acidophilic sulfate reducer Candidatus Desulfosporosinus acididurans strain M1.</title>
        <authorList>
            <person name="Poehlein A."/>
            <person name="Petzsch P."/>
            <person name="Johnson B.D."/>
            <person name="Schloemann M."/>
            <person name="Daniel R."/>
            <person name="Muehling M."/>
        </authorList>
    </citation>
    <scope>NUCLEOTIDE SEQUENCE [LARGE SCALE GENOMIC DNA]</scope>
    <source>
        <strain evidence="1 2">M1</strain>
    </source>
</reference>
<dbReference type="PATRIC" id="fig|476652.3.peg.1781"/>
<protein>
    <submittedName>
        <fullName evidence="1">Uncharacterized protein</fullName>
    </submittedName>
</protein>
<name>A0A0J1FS52_9FIRM</name>
<dbReference type="Proteomes" id="UP000036356">
    <property type="component" value="Unassembled WGS sequence"/>
</dbReference>
<gene>
    <name evidence="1" type="ORF">DEAC_c17240</name>
</gene>
<dbReference type="AlphaFoldDB" id="A0A0J1FS52"/>
<evidence type="ECO:0000313" key="1">
    <source>
        <dbReference type="EMBL" id="KLU66325.1"/>
    </source>
</evidence>
<keyword evidence="2" id="KW-1185">Reference proteome</keyword>
<dbReference type="STRING" id="476652.DEAC_c17240"/>
<evidence type="ECO:0000313" key="2">
    <source>
        <dbReference type="Proteomes" id="UP000036356"/>
    </source>
</evidence>
<sequence length="79" mass="9285">MENPKVSSKLMCAKQMPELKHRVGDGEFDITKSEVCKWLMSQPDIIDYIFDKIRGNKYREPLIVYDPERGTYRGAEFKI</sequence>
<comment type="caution">
    <text evidence="1">The sequence shown here is derived from an EMBL/GenBank/DDBJ whole genome shotgun (WGS) entry which is preliminary data.</text>
</comment>
<accession>A0A0J1FS52</accession>
<dbReference type="RefSeq" id="WP_047809601.1">
    <property type="nucleotide sequence ID" value="NZ_LDZY01000005.1"/>
</dbReference>
<dbReference type="EMBL" id="LDZY01000005">
    <property type="protein sequence ID" value="KLU66325.1"/>
    <property type="molecule type" value="Genomic_DNA"/>
</dbReference>
<organism evidence="1 2">
    <name type="scientific">Desulfosporosinus acididurans</name>
    <dbReference type="NCBI Taxonomy" id="476652"/>
    <lineage>
        <taxon>Bacteria</taxon>
        <taxon>Bacillati</taxon>
        <taxon>Bacillota</taxon>
        <taxon>Clostridia</taxon>
        <taxon>Eubacteriales</taxon>
        <taxon>Desulfitobacteriaceae</taxon>
        <taxon>Desulfosporosinus</taxon>
    </lineage>
</organism>